<accession>A0AB34JMT0</accession>
<dbReference type="AlphaFoldDB" id="A0AB34JMT0"/>
<proteinExistence type="predicted"/>
<evidence type="ECO:0000313" key="1">
    <source>
        <dbReference type="EMBL" id="KAL1523038.1"/>
    </source>
</evidence>
<comment type="caution">
    <text evidence="1">The sequence shown here is derived from an EMBL/GenBank/DDBJ whole genome shotgun (WGS) entry which is preliminary data.</text>
</comment>
<evidence type="ECO:0000313" key="2">
    <source>
        <dbReference type="Proteomes" id="UP001515480"/>
    </source>
</evidence>
<dbReference type="Proteomes" id="UP001515480">
    <property type="component" value="Unassembled WGS sequence"/>
</dbReference>
<keyword evidence="2" id="KW-1185">Reference proteome</keyword>
<reference evidence="1 2" key="1">
    <citation type="journal article" date="2024" name="Science">
        <title>Giant polyketide synthase enzymes in the biosynthesis of giant marine polyether toxins.</title>
        <authorList>
            <person name="Fallon T.R."/>
            <person name="Shende V.V."/>
            <person name="Wierzbicki I.H."/>
            <person name="Pendleton A.L."/>
            <person name="Watervoot N.F."/>
            <person name="Auber R.P."/>
            <person name="Gonzalez D.J."/>
            <person name="Wisecaver J.H."/>
            <person name="Moore B.S."/>
        </authorList>
    </citation>
    <scope>NUCLEOTIDE SEQUENCE [LARGE SCALE GENOMIC DNA]</scope>
    <source>
        <strain evidence="1 2">12B1</strain>
    </source>
</reference>
<protein>
    <submittedName>
        <fullName evidence="1">Uncharacterized protein</fullName>
    </submittedName>
</protein>
<sequence length="507" mass="56337">MNSSSPTGPTDSASQLLTVLLGRSAPVRIHVPQPDEQVVVRARAAVSSSRHPAPRSVGEFSRYECVGDESSIKPRVQRACLFRRVCLDTRSGEFTYHRRPDLTPAPVLFDRRYGHLFHFRHEAEAGQGERKSGAEDFLGLNKHVRYKDHVRWSPLVVERPLPNGDEAVHLRTLALLSAPFVPTNLGHVVWEEAFPLLLAMAQLGAYESRAIVLRTRGCNESAAGVPSSASEALLCTKFVDGFLRPLQARRPAAGSRSAGLWTLQALRARHFPKPVCFQKMIVGGFFDMFNGAHHAGKEPFIQERLFRHRVLRFHGISPTASPPASHLLLLVRKQGRRGIFNFDQVKRHIRNGCAGQCQGIKRVEVASFHTMTVRAQLALVSRSTLAISPPGGVSMILPFLPEGAHVILLNYMIAKTVDGVVHAEGTRSSRQVHQECLGCSWTMEAELWRHVRHVHKLFYQVWAAEDFANGRPGRDSAVVVKLPRLSYLIRVALDAMDVEPSSDTSTV</sequence>
<dbReference type="EMBL" id="JBGBPQ010000006">
    <property type="protein sequence ID" value="KAL1523038.1"/>
    <property type="molecule type" value="Genomic_DNA"/>
</dbReference>
<gene>
    <name evidence="1" type="ORF">AB1Y20_018000</name>
</gene>
<organism evidence="1 2">
    <name type="scientific">Prymnesium parvum</name>
    <name type="common">Toxic golden alga</name>
    <dbReference type="NCBI Taxonomy" id="97485"/>
    <lineage>
        <taxon>Eukaryota</taxon>
        <taxon>Haptista</taxon>
        <taxon>Haptophyta</taxon>
        <taxon>Prymnesiophyceae</taxon>
        <taxon>Prymnesiales</taxon>
        <taxon>Prymnesiaceae</taxon>
        <taxon>Prymnesium</taxon>
    </lineage>
</organism>
<name>A0AB34JMT0_PRYPA</name>